<sequence>MLHMLKRLSLILLAGAELNIPKLSNCQWTLIENIIPILDVFDSVTNHISLDHVTAAEVVSDTGFVSQVIPCIYVIETELQTPAPASFDL</sequence>
<organism evidence="2 3">
    <name type="scientific">Dryococelus australis</name>
    <dbReference type="NCBI Taxonomy" id="614101"/>
    <lineage>
        <taxon>Eukaryota</taxon>
        <taxon>Metazoa</taxon>
        <taxon>Ecdysozoa</taxon>
        <taxon>Arthropoda</taxon>
        <taxon>Hexapoda</taxon>
        <taxon>Insecta</taxon>
        <taxon>Pterygota</taxon>
        <taxon>Neoptera</taxon>
        <taxon>Polyneoptera</taxon>
        <taxon>Phasmatodea</taxon>
        <taxon>Verophasmatodea</taxon>
        <taxon>Anareolatae</taxon>
        <taxon>Phasmatidae</taxon>
        <taxon>Eurycanthinae</taxon>
        <taxon>Dryococelus</taxon>
    </lineage>
</organism>
<feature type="chain" id="PRO_5046342711" description="Secreted protein" evidence="1">
    <location>
        <begin position="27"/>
        <end position="89"/>
    </location>
</feature>
<protein>
    <recommendedName>
        <fullName evidence="4">Secreted protein</fullName>
    </recommendedName>
</protein>
<dbReference type="EMBL" id="JARBHB010000011">
    <property type="protein sequence ID" value="KAJ8873081.1"/>
    <property type="molecule type" value="Genomic_DNA"/>
</dbReference>
<keyword evidence="1" id="KW-0732">Signal</keyword>
<gene>
    <name evidence="2" type="ORF">PR048_026697</name>
</gene>
<evidence type="ECO:0008006" key="4">
    <source>
        <dbReference type="Google" id="ProtNLM"/>
    </source>
</evidence>
<keyword evidence="3" id="KW-1185">Reference proteome</keyword>
<feature type="signal peptide" evidence="1">
    <location>
        <begin position="1"/>
        <end position="26"/>
    </location>
</feature>
<evidence type="ECO:0000313" key="3">
    <source>
        <dbReference type="Proteomes" id="UP001159363"/>
    </source>
</evidence>
<evidence type="ECO:0000256" key="1">
    <source>
        <dbReference type="SAM" id="SignalP"/>
    </source>
</evidence>
<evidence type="ECO:0000313" key="2">
    <source>
        <dbReference type="EMBL" id="KAJ8873081.1"/>
    </source>
</evidence>
<dbReference type="Proteomes" id="UP001159363">
    <property type="component" value="Chromosome 10"/>
</dbReference>
<name>A0ABQ9GM28_9NEOP</name>
<proteinExistence type="predicted"/>
<comment type="caution">
    <text evidence="2">The sequence shown here is derived from an EMBL/GenBank/DDBJ whole genome shotgun (WGS) entry which is preliminary data.</text>
</comment>
<reference evidence="2 3" key="1">
    <citation type="submission" date="2023-02" db="EMBL/GenBank/DDBJ databases">
        <title>LHISI_Scaffold_Assembly.</title>
        <authorList>
            <person name="Stuart O.P."/>
            <person name="Cleave R."/>
            <person name="Magrath M.J.L."/>
            <person name="Mikheyev A.S."/>
        </authorList>
    </citation>
    <scope>NUCLEOTIDE SEQUENCE [LARGE SCALE GENOMIC DNA]</scope>
    <source>
        <strain evidence="2">Daus_M_001</strain>
        <tissue evidence="2">Leg muscle</tissue>
    </source>
</reference>
<accession>A0ABQ9GM28</accession>